<evidence type="ECO:0000313" key="4">
    <source>
        <dbReference type="EMBL" id="RNB81169.1"/>
    </source>
</evidence>
<sequence>MKNELPKSISHIVHTYAEQLRMFLPHKLVGVYLYGSISLGGYEEGKSDIDFVTILTEELTTEESLALDELHRKLKDKLPLAGKLDGVYVTEADVGKTNAELRPYPYCSEGAFHASGHWDLNHVTWWLLHHHGFTIAGKECAALAIGVTWGDVMEAMQDNLTQYWEKKSSQLLLFLADEWVEFAVLTMCRIYDTVTHQRIVTKTKAAEEAIAALPQRWHPLITEALRLRQSHEGSPATMNRMKRAVETRVFIRELIPICKSRLT</sequence>
<organism evidence="4 5">
    <name type="scientific">Brevibacillus fluminis</name>
    <dbReference type="NCBI Taxonomy" id="511487"/>
    <lineage>
        <taxon>Bacteria</taxon>
        <taxon>Bacillati</taxon>
        <taxon>Bacillota</taxon>
        <taxon>Bacilli</taxon>
        <taxon>Bacillales</taxon>
        <taxon>Paenibacillaceae</taxon>
        <taxon>Brevibacillus</taxon>
    </lineage>
</organism>
<dbReference type="CDD" id="cd05403">
    <property type="entry name" value="NT_KNTase_like"/>
    <property type="match status" value="1"/>
</dbReference>
<dbReference type="InterPro" id="IPR043519">
    <property type="entry name" value="NT_sf"/>
</dbReference>
<dbReference type="InterPro" id="IPR002934">
    <property type="entry name" value="Polymerase_NTP_transf_dom"/>
</dbReference>
<feature type="domain" description="Polymerase nucleotidyl transferase" evidence="2">
    <location>
        <begin position="28"/>
        <end position="76"/>
    </location>
</feature>
<proteinExistence type="predicted"/>
<dbReference type="InterPro" id="IPR025184">
    <property type="entry name" value="AadA_C"/>
</dbReference>
<evidence type="ECO:0000313" key="5">
    <source>
        <dbReference type="Proteomes" id="UP000271031"/>
    </source>
</evidence>
<dbReference type="GO" id="GO:0016779">
    <property type="term" value="F:nucleotidyltransferase activity"/>
    <property type="evidence" value="ECO:0007669"/>
    <property type="project" value="InterPro"/>
</dbReference>
<feature type="domain" description="Adenylyltransferase AadA C-terminal" evidence="3">
    <location>
        <begin position="182"/>
        <end position="239"/>
    </location>
</feature>
<dbReference type="Proteomes" id="UP000271031">
    <property type="component" value="Unassembled WGS sequence"/>
</dbReference>
<dbReference type="AlphaFoldDB" id="A0A3M8D0D0"/>
<comment type="caution">
    <text evidence="4">The sequence shown here is derived from an EMBL/GenBank/DDBJ whole genome shotgun (WGS) entry which is preliminary data.</text>
</comment>
<accession>A0A3M8D0D0</accession>
<dbReference type="Pfam" id="PF13427">
    <property type="entry name" value="AadA_C"/>
    <property type="match status" value="1"/>
</dbReference>
<dbReference type="RefSeq" id="WP_122920851.1">
    <property type="nucleotide sequence ID" value="NZ_RHHQ01000023.1"/>
</dbReference>
<dbReference type="EMBL" id="RHHQ01000023">
    <property type="protein sequence ID" value="RNB81169.1"/>
    <property type="molecule type" value="Genomic_DNA"/>
</dbReference>
<dbReference type="SUPFAM" id="SSF81301">
    <property type="entry name" value="Nucleotidyltransferase"/>
    <property type="match status" value="1"/>
</dbReference>
<dbReference type="OrthoDB" id="1933376at2"/>
<gene>
    <name evidence="4" type="ORF">EDM56_25950</name>
</gene>
<evidence type="ECO:0000259" key="3">
    <source>
        <dbReference type="Pfam" id="PF13427"/>
    </source>
</evidence>
<keyword evidence="5" id="KW-1185">Reference proteome</keyword>
<evidence type="ECO:0000259" key="2">
    <source>
        <dbReference type="Pfam" id="PF01909"/>
    </source>
</evidence>
<reference evidence="4 5" key="1">
    <citation type="submission" date="2018-10" db="EMBL/GenBank/DDBJ databases">
        <title>Phylogenomics of Brevibacillus.</title>
        <authorList>
            <person name="Dunlap C."/>
        </authorList>
    </citation>
    <scope>NUCLEOTIDE SEQUENCE [LARGE SCALE GENOMIC DNA]</scope>
    <source>
        <strain evidence="4 5">JCM 15716</strain>
    </source>
</reference>
<evidence type="ECO:0000256" key="1">
    <source>
        <dbReference type="ARBA" id="ARBA00022679"/>
    </source>
</evidence>
<dbReference type="Pfam" id="PF01909">
    <property type="entry name" value="NTP_transf_2"/>
    <property type="match status" value="1"/>
</dbReference>
<name>A0A3M8D0D0_9BACL</name>
<keyword evidence="1" id="KW-0808">Transferase</keyword>
<protein>
    <submittedName>
        <fullName evidence="4">DUF4111 domain-containing protein</fullName>
    </submittedName>
</protein>